<dbReference type="InterPro" id="IPR002075">
    <property type="entry name" value="NTF2_dom"/>
</dbReference>
<proteinExistence type="inferred from homology"/>
<dbReference type="InterPro" id="IPR032675">
    <property type="entry name" value="LRR_dom_sf"/>
</dbReference>
<feature type="domain" description="NTF2" evidence="8">
    <location>
        <begin position="338"/>
        <end position="500"/>
    </location>
</feature>
<evidence type="ECO:0000256" key="5">
    <source>
        <dbReference type="ARBA" id="ARBA00022737"/>
    </source>
</evidence>
<dbReference type="InterPro" id="IPR005637">
    <property type="entry name" value="TAP_C_dom"/>
</dbReference>
<dbReference type="InterPro" id="IPR018222">
    <property type="entry name" value="Nuclear_transport_factor_2_euk"/>
</dbReference>
<protein>
    <recommendedName>
        <fullName evidence="12">Nuclear RNA export factor 1</fullName>
    </recommendedName>
</protein>
<evidence type="ECO:0000313" key="11">
    <source>
        <dbReference type="Proteomes" id="UP001196413"/>
    </source>
</evidence>
<dbReference type="Gene3D" id="3.80.10.10">
    <property type="entry name" value="Ribonuclease Inhibitor"/>
    <property type="match status" value="1"/>
</dbReference>
<dbReference type="AlphaFoldDB" id="A0AAD5MPM2"/>
<gene>
    <name evidence="10" type="ORF">KIN20_018299</name>
</gene>
<dbReference type="Pfam" id="PF24048">
    <property type="entry name" value="LRR_NXF1-5"/>
    <property type="match status" value="1"/>
</dbReference>
<dbReference type="InterPro" id="IPR057125">
    <property type="entry name" value="NXF1/2/3/5-like_LRR"/>
</dbReference>
<keyword evidence="11" id="KW-1185">Reference proteome</keyword>
<evidence type="ECO:0000256" key="6">
    <source>
        <dbReference type="ARBA" id="ARBA00022816"/>
    </source>
</evidence>
<dbReference type="InterPro" id="IPR032710">
    <property type="entry name" value="NTF2-like_dom_sf"/>
</dbReference>
<dbReference type="Pfam" id="PF22602">
    <property type="entry name" value="NXF_NTF2"/>
    <property type="match status" value="1"/>
</dbReference>
<dbReference type="SUPFAM" id="SSF54427">
    <property type="entry name" value="NTF2-like"/>
    <property type="match status" value="1"/>
</dbReference>
<dbReference type="FunFam" id="1.10.8.10:FF:000018">
    <property type="entry name" value="Nuclear RNA export factor 1"/>
    <property type="match status" value="1"/>
</dbReference>
<comment type="caution">
    <text evidence="10">The sequence shown here is derived from an EMBL/GenBank/DDBJ whole genome shotgun (WGS) entry which is preliminary data.</text>
</comment>
<dbReference type="InterPro" id="IPR035979">
    <property type="entry name" value="RBD_domain_sf"/>
</dbReference>
<dbReference type="Pfam" id="PF09162">
    <property type="entry name" value="Tap-RNA_bind"/>
    <property type="match status" value="1"/>
</dbReference>
<evidence type="ECO:0000256" key="1">
    <source>
        <dbReference type="ARBA" id="ARBA00004642"/>
    </source>
</evidence>
<dbReference type="PANTHER" id="PTHR10662">
    <property type="entry name" value="NUCLEAR RNA EXPORT FACTOR"/>
    <property type="match status" value="1"/>
</dbReference>
<keyword evidence="3" id="KW-0813">Transport</keyword>
<dbReference type="GO" id="GO:0005654">
    <property type="term" value="C:nucleoplasm"/>
    <property type="evidence" value="ECO:0007669"/>
    <property type="project" value="UniProtKB-SubCell"/>
</dbReference>
<name>A0AAD5MPM2_PARTN</name>
<dbReference type="PROSITE" id="PS51281">
    <property type="entry name" value="TAP_C"/>
    <property type="match status" value="1"/>
</dbReference>
<dbReference type="GO" id="GO:0005737">
    <property type="term" value="C:cytoplasm"/>
    <property type="evidence" value="ECO:0007669"/>
    <property type="project" value="InterPro"/>
</dbReference>
<dbReference type="Gene3D" id="1.10.8.10">
    <property type="entry name" value="DNA helicase RuvA subunit, C-terminal domain"/>
    <property type="match status" value="1"/>
</dbReference>
<dbReference type="InterPro" id="IPR009060">
    <property type="entry name" value="UBA-like_sf"/>
</dbReference>
<keyword evidence="4" id="KW-0433">Leucine-rich repeat</keyword>
<evidence type="ECO:0000259" key="8">
    <source>
        <dbReference type="PROSITE" id="PS50177"/>
    </source>
</evidence>
<keyword evidence="5" id="KW-0677">Repeat</keyword>
<accession>A0AAD5MPM2</accession>
<evidence type="ECO:0000256" key="3">
    <source>
        <dbReference type="ARBA" id="ARBA00022448"/>
    </source>
</evidence>
<evidence type="ECO:0000259" key="9">
    <source>
        <dbReference type="PROSITE" id="PS51281"/>
    </source>
</evidence>
<dbReference type="InterPro" id="IPR015245">
    <property type="entry name" value="Tap_RNA-bd"/>
</dbReference>
<organism evidence="10 11">
    <name type="scientific">Parelaphostrongylus tenuis</name>
    <name type="common">Meningeal worm</name>
    <dbReference type="NCBI Taxonomy" id="148309"/>
    <lineage>
        <taxon>Eukaryota</taxon>
        <taxon>Metazoa</taxon>
        <taxon>Ecdysozoa</taxon>
        <taxon>Nematoda</taxon>
        <taxon>Chromadorea</taxon>
        <taxon>Rhabditida</taxon>
        <taxon>Rhabditina</taxon>
        <taxon>Rhabditomorpha</taxon>
        <taxon>Strongyloidea</taxon>
        <taxon>Metastrongylidae</taxon>
        <taxon>Parelaphostrongylus</taxon>
    </lineage>
</organism>
<dbReference type="Gene3D" id="3.30.70.330">
    <property type="match status" value="1"/>
</dbReference>
<dbReference type="InterPro" id="IPR001611">
    <property type="entry name" value="Leu-rich_rpt"/>
</dbReference>
<keyword evidence="6" id="KW-0509">mRNA transport</keyword>
<evidence type="ECO:0000256" key="7">
    <source>
        <dbReference type="ARBA" id="ARBA00023242"/>
    </source>
</evidence>
<dbReference type="SMART" id="SM00804">
    <property type="entry name" value="TAP_C"/>
    <property type="match status" value="1"/>
</dbReference>
<feature type="domain" description="TAP-C" evidence="9">
    <location>
        <begin position="533"/>
        <end position="586"/>
    </location>
</feature>
<dbReference type="PROSITE" id="PS51450">
    <property type="entry name" value="LRR"/>
    <property type="match status" value="1"/>
</dbReference>
<dbReference type="Gene3D" id="3.10.450.50">
    <property type="match status" value="1"/>
</dbReference>
<keyword evidence="7" id="KW-0539">Nucleus</keyword>
<evidence type="ECO:0008006" key="12">
    <source>
        <dbReference type="Google" id="ProtNLM"/>
    </source>
</evidence>
<evidence type="ECO:0000256" key="2">
    <source>
        <dbReference type="ARBA" id="ARBA00009285"/>
    </source>
</evidence>
<dbReference type="Proteomes" id="UP001196413">
    <property type="component" value="Unassembled WGS sequence"/>
</dbReference>
<comment type="similarity">
    <text evidence="2">Belongs to the NXF family.</text>
</comment>
<dbReference type="InterPro" id="IPR030217">
    <property type="entry name" value="NXF_fam"/>
</dbReference>
<reference evidence="10" key="1">
    <citation type="submission" date="2021-06" db="EMBL/GenBank/DDBJ databases">
        <title>Parelaphostrongylus tenuis whole genome reference sequence.</title>
        <authorList>
            <person name="Garwood T.J."/>
            <person name="Larsen P.A."/>
            <person name="Fountain-Jones N.M."/>
            <person name="Garbe J.R."/>
            <person name="Macchietto M.G."/>
            <person name="Kania S.A."/>
            <person name="Gerhold R.W."/>
            <person name="Richards J.E."/>
            <person name="Wolf T.M."/>
        </authorList>
    </citation>
    <scope>NUCLEOTIDE SEQUENCE</scope>
    <source>
        <strain evidence="10">MNPRO001-30</strain>
        <tissue evidence="10">Meninges</tissue>
    </source>
</reference>
<dbReference type="SUPFAM" id="SSF54928">
    <property type="entry name" value="RNA-binding domain, RBD"/>
    <property type="match status" value="1"/>
</dbReference>
<dbReference type="CDD" id="cd14342">
    <property type="entry name" value="UBA_TAP-C"/>
    <property type="match status" value="1"/>
</dbReference>
<dbReference type="GO" id="GO:0003723">
    <property type="term" value="F:RNA binding"/>
    <property type="evidence" value="ECO:0007669"/>
    <property type="project" value="InterPro"/>
</dbReference>
<sequence>MAWNSFKNRRDVKQLTRDRFARLDGDIVSAYVDDAEEERLRSNPNTVTRVVTTFAGQVMVNGRALPSRGTRKDVQTLRSAGGLTRNTEMVYRVRIPHGRKYTVPWIIKNLHQQIKNIRPLLVAATSRGDVEFFLKSQDAADACKALSGRIDHRVSGDRMTFTVDRVVAPWTRLNREETAIIEERGLRMVLNMNNVMLTVVESIDEKFGSITALSLQSNRLRHLDFAAILVSVTKFLKVLDLSHNQIDKISELEKLKGLPVETLFFEGNPLAEQLTTVSGYLSAVHHVFPEVRVLVSCHFLVAIQPASSAYVPPLVYEQLTSEPPCRPGYYGNDNLRVLIERFLVDYFKLYDGEDGAITRRNLLQAYDEDNSTFTLTIANLRELTHDEFIRYPNDACYDLYIRSSHNVLSENRWSRNRSSRTYRGAINITVLLSKLPITKHYTESFIVDMHLISKELIAFSVQGLFEDGIFAKSGVEPQLNYFTRSFIASPQENGSIAILSVPQLLPSPSTVNSVTNTAKPNEEVQMSSQLTVEIKRKMVKQFCKDSGMVAAWSERCLSDCHWDYEAAGRAFLSVRDKIPREAFGSL</sequence>
<evidence type="ECO:0000313" key="10">
    <source>
        <dbReference type="EMBL" id="KAJ1359538.1"/>
    </source>
</evidence>
<dbReference type="EMBL" id="JAHQIW010003643">
    <property type="protein sequence ID" value="KAJ1359538.1"/>
    <property type="molecule type" value="Genomic_DNA"/>
</dbReference>
<dbReference type="InterPro" id="IPR012677">
    <property type="entry name" value="Nucleotide-bd_a/b_plait_sf"/>
</dbReference>
<comment type="subcellular location">
    <subcellularLocation>
        <location evidence="1">Nucleus</location>
        <location evidence="1">Nucleoplasm</location>
    </subcellularLocation>
</comment>
<dbReference type="PANTHER" id="PTHR10662:SF22">
    <property type="entry name" value="NUCLEAR RNA EXPORT FACTOR 1"/>
    <property type="match status" value="1"/>
</dbReference>
<dbReference type="SUPFAM" id="SSF52058">
    <property type="entry name" value="L domain-like"/>
    <property type="match status" value="1"/>
</dbReference>
<evidence type="ECO:0000256" key="4">
    <source>
        <dbReference type="ARBA" id="ARBA00022614"/>
    </source>
</evidence>
<dbReference type="SUPFAM" id="SSF46934">
    <property type="entry name" value="UBA-like"/>
    <property type="match status" value="1"/>
</dbReference>
<dbReference type="PROSITE" id="PS50177">
    <property type="entry name" value="NTF2_DOMAIN"/>
    <property type="match status" value="1"/>
</dbReference>
<dbReference type="GO" id="GO:0016973">
    <property type="term" value="P:poly(A)+ mRNA export from nucleus"/>
    <property type="evidence" value="ECO:0007669"/>
    <property type="project" value="TreeGrafter"/>
</dbReference>
<dbReference type="Pfam" id="PF03943">
    <property type="entry name" value="TAP_C"/>
    <property type="match status" value="1"/>
</dbReference>